<dbReference type="KEGG" id="dov:DSCO28_01710"/>
<dbReference type="GO" id="GO:0003677">
    <property type="term" value="F:DNA binding"/>
    <property type="evidence" value="ECO:0007669"/>
    <property type="project" value="InterPro"/>
</dbReference>
<evidence type="ECO:0000313" key="5">
    <source>
        <dbReference type="EMBL" id="BBO82541.1"/>
    </source>
</evidence>
<dbReference type="Proteomes" id="UP000425960">
    <property type="component" value="Chromosome"/>
</dbReference>
<dbReference type="KEGG" id="dov:DSCO28_31070"/>
<accession>A0A5K7ZH56</accession>
<dbReference type="Pfam" id="PF04986">
    <property type="entry name" value="Y2_Tnp"/>
    <property type="match status" value="1"/>
</dbReference>
<proteinExistence type="predicted"/>
<name>A0A5K7ZH56_9BACT</name>
<dbReference type="EMBL" id="AP021876">
    <property type="protein sequence ID" value="BBO82537.1"/>
    <property type="molecule type" value="Genomic_DNA"/>
</dbReference>
<dbReference type="AlphaFoldDB" id="A0A5K7ZH56"/>
<organism evidence="3 6">
    <name type="scientific">Desulfosarcina ovata subsp. sediminis</name>
    <dbReference type="NCBI Taxonomy" id="885957"/>
    <lineage>
        <taxon>Bacteria</taxon>
        <taxon>Pseudomonadati</taxon>
        <taxon>Thermodesulfobacteriota</taxon>
        <taxon>Desulfobacteria</taxon>
        <taxon>Desulfobacterales</taxon>
        <taxon>Desulfosarcinaceae</taxon>
        <taxon>Desulfosarcina</taxon>
    </lineage>
</organism>
<feature type="domain" description="Transposase zinc-binding" evidence="2">
    <location>
        <begin position="9"/>
        <end position="98"/>
    </location>
</feature>
<gene>
    <name evidence="3" type="ORF">DSCO28_01710</name>
    <name evidence="4" type="ORF">DSCO28_31030</name>
    <name evidence="5" type="ORF">DSCO28_31070</name>
</gene>
<feature type="domain" description="Transposase IS801/IS1294" evidence="1">
    <location>
        <begin position="140"/>
        <end position="327"/>
    </location>
</feature>
<sequence length="396" mass="45607">MKAGIVQQIFNDHFEEYRKGRILDARQWRAAWDIMTCQTPEKGYHVDECPNGDYRVILPNSCKNRSCPRCGSTETQLWLERRRSQALDCPYFHVVITISHDLHGIWRANRKLFTGHMMRSAWGSLQELLSDCRWLGGLPGVIAVFQSWDDDLREHCHLHLIVTAGGLTPDGRWVSARKDMLVYTPVLASKFRGKFLDSLRQGFNPLTKTGRPKPSEQLLSPPPGKRVQQCLNLLNKLGRVRWHADIEPAYEHANGIFKYVGRYIRRGPISEKRIVGYDGDKVTIAYAHPEKHERPTFKLDAQTFIRRLLDHVPEKGTHLVRSYGLFHPTQLEKLNLARACLGQKAYVPGIERPTTIELLRQMFPDLSETRCPHCGEILRTVFVYRGGHTEPWRLAA</sequence>
<dbReference type="EMBL" id="AP021876">
    <property type="protein sequence ID" value="BBO79605.1"/>
    <property type="molecule type" value="Genomic_DNA"/>
</dbReference>
<reference evidence="3 6" key="1">
    <citation type="submission" date="2019-11" db="EMBL/GenBank/DDBJ databases">
        <title>Comparative genomics of hydrocarbon-degrading Desulfosarcina strains.</title>
        <authorList>
            <person name="Watanabe M."/>
            <person name="Kojima H."/>
            <person name="Fukui M."/>
        </authorList>
    </citation>
    <scope>NUCLEOTIDE SEQUENCE [LARGE SCALE GENOMIC DNA]</scope>
    <source>
        <strain evidence="3 6">28bB2T</strain>
    </source>
</reference>
<dbReference type="PANTHER" id="PTHR37023">
    <property type="entry name" value="TRANSPOSASE"/>
    <property type="match status" value="1"/>
</dbReference>
<dbReference type="InterPro" id="IPR026889">
    <property type="entry name" value="Zn_Tnp"/>
</dbReference>
<dbReference type="PANTHER" id="PTHR37023:SF1">
    <property type="entry name" value="ISSOD25 TRANSPOSASE TNPA_ISSOD25"/>
    <property type="match status" value="1"/>
</dbReference>
<dbReference type="Pfam" id="PF14319">
    <property type="entry name" value="Zn_Tnp_IS91"/>
    <property type="match status" value="1"/>
</dbReference>
<dbReference type="GO" id="GO:0006313">
    <property type="term" value="P:DNA transposition"/>
    <property type="evidence" value="ECO:0007669"/>
    <property type="project" value="InterPro"/>
</dbReference>
<protein>
    <submittedName>
        <fullName evidence="3">IS91 family transposase</fullName>
    </submittedName>
</protein>
<dbReference type="GO" id="GO:0004803">
    <property type="term" value="F:transposase activity"/>
    <property type="evidence" value="ECO:0007669"/>
    <property type="project" value="InterPro"/>
</dbReference>
<evidence type="ECO:0000313" key="6">
    <source>
        <dbReference type="Proteomes" id="UP000425960"/>
    </source>
</evidence>
<evidence type="ECO:0000259" key="1">
    <source>
        <dbReference type="Pfam" id="PF04986"/>
    </source>
</evidence>
<evidence type="ECO:0000313" key="4">
    <source>
        <dbReference type="EMBL" id="BBO82537.1"/>
    </source>
</evidence>
<dbReference type="KEGG" id="dov:DSCO28_31030"/>
<dbReference type="EMBL" id="AP021876">
    <property type="protein sequence ID" value="BBO82541.1"/>
    <property type="molecule type" value="Genomic_DNA"/>
</dbReference>
<evidence type="ECO:0000259" key="2">
    <source>
        <dbReference type="Pfam" id="PF14319"/>
    </source>
</evidence>
<evidence type="ECO:0000313" key="3">
    <source>
        <dbReference type="EMBL" id="BBO79605.1"/>
    </source>
</evidence>
<dbReference type="InterPro" id="IPR007069">
    <property type="entry name" value="Transposase_32"/>
</dbReference>
<dbReference type="RefSeq" id="WP_162458720.1">
    <property type="nucleotide sequence ID" value="NZ_AP021876.1"/>
</dbReference>